<evidence type="ECO:0000259" key="2">
    <source>
        <dbReference type="PROSITE" id="PS50987"/>
    </source>
</evidence>
<dbReference type="CDD" id="cd00090">
    <property type="entry name" value="HTH_ARSR"/>
    <property type="match status" value="1"/>
</dbReference>
<proteinExistence type="predicted"/>
<dbReference type="InterPro" id="IPR036388">
    <property type="entry name" value="WH-like_DNA-bd_sf"/>
</dbReference>
<evidence type="ECO:0000256" key="1">
    <source>
        <dbReference type="ARBA" id="ARBA00023125"/>
    </source>
</evidence>
<dbReference type="GO" id="GO:0003677">
    <property type="term" value="F:DNA binding"/>
    <property type="evidence" value="ECO:0007669"/>
    <property type="project" value="UniProtKB-KW"/>
</dbReference>
<evidence type="ECO:0000313" key="3">
    <source>
        <dbReference type="EMBL" id="RUQ29090.1"/>
    </source>
</evidence>
<name>A0A3S0VC33_9BACI</name>
<dbReference type="SMART" id="SM00418">
    <property type="entry name" value="HTH_ARSR"/>
    <property type="match status" value="1"/>
</dbReference>
<reference evidence="3 4" key="1">
    <citation type="submission" date="2018-12" db="EMBL/GenBank/DDBJ databases">
        <title>Bacillus chawlae sp. nov., Bacillus glennii sp. nov., and Bacillus saganii sp. nov. Isolated from the Vehicle Assembly Building at Kennedy Space Center where the Viking Spacecraft were Assembled.</title>
        <authorList>
            <person name="Seuylemezian A."/>
            <person name="Vaishampayan P."/>
        </authorList>
    </citation>
    <scope>NUCLEOTIDE SEQUENCE [LARGE SCALE GENOMIC DNA]</scope>
    <source>
        <strain evidence="3 4">L5</strain>
    </source>
</reference>
<dbReference type="PANTHER" id="PTHR38600:SF1">
    <property type="entry name" value="TRANSCRIPTIONAL REGULATORY PROTEIN"/>
    <property type="match status" value="1"/>
</dbReference>
<protein>
    <submittedName>
        <fullName evidence="3">ArsR family transcriptional regulator</fullName>
    </submittedName>
</protein>
<dbReference type="SUPFAM" id="SSF46785">
    <property type="entry name" value="Winged helix' DNA-binding domain"/>
    <property type="match status" value="1"/>
</dbReference>
<comment type="caution">
    <text evidence="3">The sequence shown here is derived from an EMBL/GenBank/DDBJ whole genome shotgun (WGS) entry which is preliminary data.</text>
</comment>
<dbReference type="OrthoDB" id="9799175at2"/>
<dbReference type="PROSITE" id="PS50987">
    <property type="entry name" value="HTH_ARSR_2"/>
    <property type="match status" value="1"/>
</dbReference>
<sequence length="98" mass="11710">MPSQSTRFQIVELLRNGSLTVGEIAEQLDLLQPATSKHLRVLNQAGLVEVEALANRRIYKLRQQPFQNLDHWLESFKRVWEERYDRMNDYLRKLQEKD</sequence>
<gene>
    <name evidence="3" type="ORF">ELQ35_10760</name>
</gene>
<dbReference type="InterPro" id="IPR036390">
    <property type="entry name" value="WH_DNA-bd_sf"/>
</dbReference>
<dbReference type="RefSeq" id="WP_126864845.1">
    <property type="nucleotide sequence ID" value="NZ_JAUSTX010000030.1"/>
</dbReference>
<dbReference type="NCBIfam" id="NF033788">
    <property type="entry name" value="HTH_metalloreg"/>
    <property type="match status" value="1"/>
</dbReference>
<dbReference type="Gene3D" id="1.10.10.10">
    <property type="entry name" value="Winged helix-like DNA-binding domain superfamily/Winged helix DNA-binding domain"/>
    <property type="match status" value="1"/>
</dbReference>
<dbReference type="GO" id="GO:0003700">
    <property type="term" value="F:DNA-binding transcription factor activity"/>
    <property type="evidence" value="ECO:0007669"/>
    <property type="project" value="InterPro"/>
</dbReference>
<dbReference type="Pfam" id="PF01022">
    <property type="entry name" value="HTH_5"/>
    <property type="match status" value="1"/>
</dbReference>
<dbReference type="InterPro" id="IPR001845">
    <property type="entry name" value="HTH_ArsR_DNA-bd_dom"/>
</dbReference>
<dbReference type="PANTHER" id="PTHR38600">
    <property type="entry name" value="TRANSCRIPTIONAL REGULATORY PROTEIN"/>
    <property type="match status" value="1"/>
</dbReference>
<keyword evidence="1" id="KW-0238">DNA-binding</keyword>
<dbReference type="Proteomes" id="UP000267430">
    <property type="component" value="Unassembled WGS sequence"/>
</dbReference>
<dbReference type="InterPro" id="IPR011991">
    <property type="entry name" value="ArsR-like_HTH"/>
</dbReference>
<organism evidence="3 4">
    <name type="scientific">Peribacillus cavernae</name>
    <dbReference type="NCBI Taxonomy" id="1674310"/>
    <lineage>
        <taxon>Bacteria</taxon>
        <taxon>Bacillati</taxon>
        <taxon>Bacillota</taxon>
        <taxon>Bacilli</taxon>
        <taxon>Bacillales</taxon>
        <taxon>Bacillaceae</taxon>
        <taxon>Peribacillus</taxon>
    </lineage>
</organism>
<accession>A0A3S0VC33</accession>
<keyword evidence="4" id="KW-1185">Reference proteome</keyword>
<evidence type="ECO:0000313" key="4">
    <source>
        <dbReference type="Proteomes" id="UP000267430"/>
    </source>
</evidence>
<feature type="domain" description="HTH arsR-type" evidence="2">
    <location>
        <begin position="1"/>
        <end position="81"/>
    </location>
</feature>
<dbReference type="AlphaFoldDB" id="A0A3S0VC33"/>
<dbReference type="EMBL" id="RYZZ01000012">
    <property type="protein sequence ID" value="RUQ29090.1"/>
    <property type="molecule type" value="Genomic_DNA"/>
</dbReference>